<feature type="region of interest" description="Disordered" evidence="5">
    <location>
        <begin position="1"/>
        <end position="41"/>
    </location>
</feature>
<feature type="compositionally biased region" description="Polar residues" evidence="5">
    <location>
        <begin position="580"/>
        <end position="589"/>
    </location>
</feature>
<accession>A0A830HR80</accession>
<keyword evidence="2" id="KW-0645">Protease</keyword>
<reference evidence="7" key="1">
    <citation type="submission" date="2020-10" db="EMBL/GenBank/DDBJ databases">
        <title>Unveiling of a novel bifunctional photoreceptor, Dualchrome1, isolated from a cosmopolitan green alga.</title>
        <authorList>
            <person name="Suzuki S."/>
            <person name="Kawachi M."/>
        </authorList>
    </citation>
    <scope>NUCLEOTIDE SEQUENCE</scope>
    <source>
        <strain evidence="7">NIES 2893</strain>
    </source>
</reference>
<dbReference type="OrthoDB" id="4217619at2759"/>
<protein>
    <recommendedName>
        <fullName evidence="6">Protease Do-like PDZ domain-containing protein</fullName>
    </recommendedName>
</protein>
<evidence type="ECO:0000256" key="2">
    <source>
        <dbReference type="ARBA" id="ARBA00022670"/>
    </source>
</evidence>
<organism evidence="7 8">
    <name type="scientific">Pycnococcus provasolii</name>
    <dbReference type="NCBI Taxonomy" id="41880"/>
    <lineage>
        <taxon>Eukaryota</taxon>
        <taxon>Viridiplantae</taxon>
        <taxon>Chlorophyta</taxon>
        <taxon>Pseudoscourfieldiophyceae</taxon>
        <taxon>Pseudoscourfieldiales</taxon>
        <taxon>Pycnococcaceae</taxon>
        <taxon>Pycnococcus</taxon>
    </lineage>
</organism>
<evidence type="ECO:0000256" key="1">
    <source>
        <dbReference type="ARBA" id="ARBA00010541"/>
    </source>
</evidence>
<dbReference type="InterPro" id="IPR043504">
    <property type="entry name" value="Peptidase_S1_PA_chymotrypsin"/>
</dbReference>
<dbReference type="InterPro" id="IPR046449">
    <property type="entry name" value="DEGP_PDZ_sf"/>
</dbReference>
<dbReference type="InterPro" id="IPR036034">
    <property type="entry name" value="PDZ_sf"/>
</dbReference>
<feature type="region of interest" description="Disordered" evidence="5">
    <location>
        <begin position="568"/>
        <end position="598"/>
    </location>
</feature>
<dbReference type="Proteomes" id="UP000660262">
    <property type="component" value="Unassembled WGS sequence"/>
</dbReference>
<dbReference type="InterPro" id="IPR009003">
    <property type="entry name" value="Peptidase_S1_PA"/>
</dbReference>
<evidence type="ECO:0000256" key="5">
    <source>
        <dbReference type="SAM" id="MobiDB-lite"/>
    </source>
</evidence>
<proteinExistence type="inferred from homology"/>
<dbReference type="GO" id="GO:0006508">
    <property type="term" value="P:proteolysis"/>
    <property type="evidence" value="ECO:0007669"/>
    <property type="project" value="UniProtKB-KW"/>
</dbReference>
<sequence length="598" mass="63602">MAGSPSRRGGGGGGGKNKAGKGAGGVGGPGGAKNAPGSPQVPAQVEAIRAGVDQGVDVEDAMLAMTQHEALMDGVVKIFCTHTEPNFSLPWQRKRQYQSTSTGFVIEKKRILTNAHAVEFHTQVKVKRRGSDTKYVANVLAIGTECDLALLEVEDAEFWKGLPSIQLGPLPRLQDNVVVIGYPIGGDTISVTSGVVSRIEVTSYVHGSSELLGVQIDAAINSGNSGGPSFYGDGTCAGVAFQSLKSDDAENIGYIIPTPIVNHFIQDYEANGRFTGFPTLGIEWQKMESPALRAAMGMKHAQKGVLVRRLEPTGSTARSAGKLTPPVDISSGTAVLLEFDGIKIANDGTVPFRSGERIAFSYLVSKKMVGETAKLKLLLGGDEQEASAGKGGGGSKKRAERTVDVTLRCARRVVPPHSSRYMSVSRGPSYLIVAGLVFTVATVPYLKSEYGKEYDYEAPVKLLDRLLHGMADAEDQQLVVLAHVLACPACFGYEDIVNTAVHSFDGKPLRNLKQLRDGVMQSKQKWLTFGLEYQQTIVLSREAAMSNTEEVLTMHAIPSAMSADLMDDANGDAAAAPLDNGTNPASGSGKQPKRARKK</sequence>
<keyword evidence="3" id="KW-0378">Hydrolase</keyword>
<dbReference type="Gene3D" id="2.30.42.10">
    <property type="match status" value="1"/>
</dbReference>
<dbReference type="InterPro" id="IPR001940">
    <property type="entry name" value="Peptidase_S1C"/>
</dbReference>
<dbReference type="Gene3D" id="3.20.190.20">
    <property type="match status" value="1"/>
</dbReference>
<comment type="caution">
    <text evidence="7">The sequence shown here is derived from an EMBL/GenBank/DDBJ whole genome shotgun (WGS) entry which is preliminary data.</text>
</comment>
<feature type="domain" description="Protease Do-like PDZ" evidence="6">
    <location>
        <begin position="424"/>
        <end position="564"/>
    </location>
</feature>
<dbReference type="SUPFAM" id="SSF50494">
    <property type="entry name" value="Trypsin-like serine proteases"/>
    <property type="match status" value="1"/>
</dbReference>
<dbReference type="EMBL" id="BNJQ01000018">
    <property type="protein sequence ID" value="GHP07951.1"/>
    <property type="molecule type" value="Genomic_DNA"/>
</dbReference>
<evidence type="ECO:0000313" key="8">
    <source>
        <dbReference type="Proteomes" id="UP000660262"/>
    </source>
</evidence>
<evidence type="ECO:0000313" key="7">
    <source>
        <dbReference type="EMBL" id="GHP07951.1"/>
    </source>
</evidence>
<dbReference type="Gene3D" id="2.40.10.10">
    <property type="entry name" value="Trypsin-like serine proteases"/>
    <property type="match status" value="2"/>
</dbReference>
<dbReference type="PANTHER" id="PTHR45980:SF18">
    <property type="entry name" value="PROTEASE DO-LIKE 9"/>
    <property type="match status" value="1"/>
</dbReference>
<dbReference type="Pfam" id="PF17815">
    <property type="entry name" value="PDZ_3"/>
    <property type="match status" value="1"/>
</dbReference>
<gene>
    <name evidence="7" type="ORF">PPROV_000669300</name>
</gene>
<dbReference type="InterPro" id="IPR041517">
    <property type="entry name" value="DEGP_PDZ"/>
</dbReference>
<comment type="similarity">
    <text evidence="1">Belongs to the peptidase S1C family.</text>
</comment>
<evidence type="ECO:0000256" key="3">
    <source>
        <dbReference type="ARBA" id="ARBA00022801"/>
    </source>
</evidence>
<evidence type="ECO:0000256" key="4">
    <source>
        <dbReference type="ARBA" id="ARBA00022825"/>
    </source>
</evidence>
<dbReference type="GO" id="GO:0004252">
    <property type="term" value="F:serine-type endopeptidase activity"/>
    <property type="evidence" value="ECO:0007669"/>
    <property type="project" value="InterPro"/>
</dbReference>
<dbReference type="Pfam" id="PF13365">
    <property type="entry name" value="Trypsin_2"/>
    <property type="match status" value="1"/>
</dbReference>
<dbReference type="AlphaFoldDB" id="A0A830HR80"/>
<keyword evidence="4" id="KW-0720">Serine protease</keyword>
<feature type="compositionally biased region" description="Gly residues" evidence="5">
    <location>
        <begin position="8"/>
        <end position="31"/>
    </location>
</feature>
<dbReference type="PRINTS" id="PR00834">
    <property type="entry name" value="PROTEASES2C"/>
</dbReference>
<keyword evidence="8" id="KW-1185">Reference proteome</keyword>
<dbReference type="PANTHER" id="PTHR45980">
    <property type="match status" value="1"/>
</dbReference>
<name>A0A830HR80_9CHLO</name>
<dbReference type="FunFam" id="2.40.10.10:FF:000012">
    <property type="entry name" value="protease Do-like 9"/>
    <property type="match status" value="1"/>
</dbReference>
<evidence type="ECO:0000259" key="6">
    <source>
        <dbReference type="Pfam" id="PF17815"/>
    </source>
</evidence>